<dbReference type="EMBL" id="CP007129">
    <property type="protein sequence ID" value="AHG92165.1"/>
    <property type="molecule type" value="Genomic_DNA"/>
</dbReference>
<proteinExistence type="predicted"/>
<evidence type="ECO:0000313" key="2">
    <source>
        <dbReference type="EMBL" id="AHG92097.1"/>
    </source>
</evidence>
<sequence length="78" mass="8250">MASPLPIPTRGGKRAPMIPPTPATLALIDSLKPAFQAMCASDALVGSSRVNLNTHRRDGSSRRTKRVAPAVRQEATDA</sequence>
<accession>W0RP83</accession>
<reference evidence="3" key="1">
    <citation type="submission" date="2013-12" db="EMBL/GenBank/DDBJ databases">
        <authorList>
            <person name="DeBruyn J.M."/>
            <person name="Radosevich M."/>
            <person name="Wommack K.Eric."/>
            <person name="Polson S."/>
            <person name="Hauser L.J."/>
            <person name="Fawaz M.N."/>
            <person name="Korlach J."/>
            <person name="Tsai Y.-C."/>
        </authorList>
    </citation>
    <scope>NUCLEOTIDE SEQUENCE</scope>
    <source>
        <strain evidence="3">KBS708</strain>
        <plasmid evidence="3">1</plasmid>
    </source>
</reference>
<dbReference type="KEGG" id="gba:J421_4562"/>
<dbReference type="AlphaFoldDB" id="W0RP83"/>
<feature type="region of interest" description="Disordered" evidence="1">
    <location>
        <begin position="51"/>
        <end position="78"/>
    </location>
</feature>
<evidence type="ECO:0000313" key="3">
    <source>
        <dbReference type="EMBL" id="AHG92165.1"/>
    </source>
</evidence>
<keyword evidence="3" id="KW-0614">Plasmid</keyword>
<geneLocation type="plasmid" evidence="3 4">
    <name>1</name>
</geneLocation>
<dbReference type="InParanoid" id="W0RP83"/>
<gene>
    <name evidence="2" type="ORF">J421_4562</name>
    <name evidence="3" type="ORF">J421_4630</name>
</gene>
<dbReference type="EMBL" id="CP007129">
    <property type="protein sequence ID" value="AHG92097.1"/>
    <property type="molecule type" value="Genomic_DNA"/>
</dbReference>
<evidence type="ECO:0000313" key="4">
    <source>
        <dbReference type="Proteomes" id="UP000019151"/>
    </source>
</evidence>
<dbReference type="HOGENOM" id="CLU_2616948_0_0_0"/>
<reference evidence="3 4" key="2">
    <citation type="journal article" date="2014" name="Genome Announc.">
        <title>Genome Sequence and Methylome of Soil Bacterium Gemmatirosa kalamazoonensis KBS708T, a Member of the Rarely Cultivated Gemmatimonadetes Phylum.</title>
        <authorList>
            <person name="Debruyn J.M."/>
            <person name="Radosevich M."/>
            <person name="Wommack K.E."/>
            <person name="Polson S.W."/>
            <person name="Hauser L.J."/>
            <person name="Fawaz M.N."/>
            <person name="Korlach J."/>
            <person name="Tsai Y.C."/>
        </authorList>
    </citation>
    <scope>NUCLEOTIDE SEQUENCE [LARGE SCALE GENOMIC DNA]</scope>
    <source>
        <strain evidence="3 4">KBS708</strain>
        <plasmid evidence="3">1</plasmid>
        <plasmid evidence="4">Plasmid 1</plasmid>
    </source>
</reference>
<keyword evidence="4" id="KW-1185">Reference proteome</keyword>
<organism evidence="3 4">
    <name type="scientific">Gemmatirosa kalamazoonensis</name>
    <dbReference type="NCBI Taxonomy" id="861299"/>
    <lineage>
        <taxon>Bacteria</taxon>
        <taxon>Pseudomonadati</taxon>
        <taxon>Gemmatimonadota</taxon>
        <taxon>Gemmatimonadia</taxon>
        <taxon>Gemmatimonadales</taxon>
        <taxon>Gemmatimonadaceae</taxon>
        <taxon>Gemmatirosa</taxon>
    </lineage>
</organism>
<dbReference type="Proteomes" id="UP000019151">
    <property type="component" value="Plasmid 1"/>
</dbReference>
<name>W0RP83_9BACT</name>
<dbReference type="KEGG" id="gba:J421_4630"/>
<evidence type="ECO:0000256" key="1">
    <source>
        <dbReference type="SAM" id="MobiDB-lite"/>
    </source>
</evidence>
<protein>
    <submittedName>
        <fullName evidence="3">Uncharacterized protein</fullName>
    </submittedName>
</protein>